<dbReference type="SMART" id="SM01012">
    <property type="entry name" value="ANTAR"/>
    <property type="match status" value="1"/>
</dbReference>
<dbReference type="InterPro" id="IPR029016">
    <property type="entry name" value="GAF-like_dom_sf"/>
</dbReference>
<gene>
    <name evidence="6" type="ORF">SAMN04489743_3700</name>
</gene>
<dbReference type="SUPFAM" id="SSF52172">
    <property type="entry name" value="CheY-like"/>
    <property type="match status" value="1"/>
</dbReference>
<proteinExistence type="predicted"/>
<dbReference type="GO" id="GO:0016301">
    <property type="term" value="F:kinase activity"/>
    <property type="evidence" value="ECO:0007669"/>
    <property type="project" value="UniProtKB-KW"/>
</dbReference>
<dbReference type="Proteomes" id="UP000198751">
    <property type="component" value="Chromosome I"/>
</dbReference>
<protein>
    <submittedName>
        <fullName evidence="6">GAF domain-containing protein</fullName>
    </submittedName>
</protein>
<evidence type="ECO:0000313" key="7">
    <source>
        <dbReference type="Proteomes" id="UP000198751"/>
    </source>
</evidence>
<dbReference type="InterPro" id="IPR003018">
    <property type="entry name" value="GAF"/>
</dbReference>
<dbReference type="Pfam" id="PF13185">
    <property type="entry name" value="GAF_2"/>
    <property type="match status" value="1"/>
</dbReference>
<dbReference type="SMART" id="SM00065">
    <property type="entry name" value="GAF"/>
    <property type="match status" value="1"/>
</dbReference>
<reference evidence="7" key="1">
    <citation type="submission" date="2016-10" db="EMBL/GenBank/DDBJ databases">
        <authorList>
            <person name="Varghese N."/>
            <person name="Submissions S."/>
        </authorList>
    </citation>
    <scope>NUCLEOTIDE SEQUENCE [LARGE SCALE GENOMIC DNA]</scope>
    <source>
        <strain evidence="7">IMMIB L-1606</strain>
    </source>
</reference>
<dbReference type="SUPFAM" id="SSF55781">
    <property type="entry name" value="GAF domain-like"/>
    <property type="match status" value="1"/>
</dbReference>
<evidence type="ECO:0000256" key="3">
    <source>
        <dbReference type="ARBA" id="ARBA00023015"/>
    </source>
</evidence>
<keyword evidence="3" id="KW-0805">Transcription regulation</keyword>
<dbReference type="Gene3D" id="3.30.450.40">
    <property type="match status" value="1"/>
</dbReference>
<dbReference type="PROSITE" id="PS50921">
    <property type="entry name" value="ANTAR"/>
    <property type="match status" value="1"/>
</dbReference>
<keyword evidence="2" id="KW-0418">Kinase</keyword>
<keyword evidence="7" id="KW-1185">Reference proteome</keyword>
<sequence length="243" mass="25977">MLGGMAQQLPLDELSMLIARIRGLLLTEEKVVAAVHSLARAAKDSVPGTIGAGVSLLDSRGTRTSSGYTDSIVQQADAVQYELGEGPCLTAWATEQPVLVRDVHGEHRWPEWRRAVQQLPVRSVVTAPLIAGKEAIGSLKLYSAGPHTYDGSSGRLLELFAAPAATLIAHIQASEAPQKLTEGLRQSLYSRDVVNRACGVLMERQGVPHEAALRQLIKEARDRGATLQQVSEAVLSGPPAPRA</sequence>
<dbReference type="GO" id="GO:0003723">
    <property type="term" value="F:RNA binding"/>
    <property type="evidence" value="ECO:0007669"/>
    <property type="project" value="InterPro"/>
</dbReference>
<dbReference type="PIRSF" id="PIRSF036625">
    <property type="entry name" value="GAF_ANTAR"/>
    <property type="match status" value="1"/>
</dbReference>
<dbReference type="InterPro" id="IPR011006">
    <property type="entry name" value="CheY-like_superfamily"/>
</dbReference>
<dbReference type="InterPro" id="IPR036388">
    <property type="entry name" value="WH-like_DNA-bd_sf"/>
</dbReference>
<dbReference type="Pfam" id="PF03861">
    <property type="entry name" value="ANTAR"/>
    <property type="match status" value="1"/>
</dbReference>
<evidence type="ECO:0000313" key="6">
    <source>
        <dbReference type="EMBL" id="SDT57737.1"/>
    </source>
</evidence>
<evidence type="ECO:0000256" key="1">
    <source>
        <dbReference type="ARBA" id="ARBA00022679"/>
    </source>
</evidence>
<dbReference type="InterPro" id="IPR012074">
    <property type="entry name" value="GAF_ANTAR"/>
</dbReference>
<dbReference type="EMBL" id="LT629779">
    <property type="protein sequence ID" value="SDT57737.1"/>
    <property type="molecule type" value="Genomic_DNA"/>
</dbReference>
<evidence type="ECO:0000256" key="4">
    <source>
        <dbReference type="ARBA" id="ARBA00023163"/>
    </source>
</evidence>
<dbReference type="AlphaFoldDB" id="A0A1H2BI34"/>
<organism evidence="6 7">
    <name type="scientific">Pseudarthrobacter equi</name>
    <dbReference type="NCBI Taxonomy" id="728066"/>
    <lineage>
        <taxon>Bacteria</taxon>
        <taxon>Bacillati</taxon>
        <taxon>Actinomycetota</taxon>
        <taxon>Actinomycetes</taxon>
        <taxon>Micrococcales</taxon>
        <taxon>Micrococcaceae</taxon>
        <taxon>Pseudarthrobacter</taxon>
    </lineage>
</organism>
<feature type="domain" description="ANTAR" evidence="5">
    <location>
        <begin position="174"/>
        <end position="235"/>
    </location>
</feature>
<evidence type="ECO:0000256" key="2">
    <source>
        <dbReference type="ARBA" id="ARBA00022777"/>
    </source>
</evidence>
<dbReference type="InterPro" id="IPR005561">
    <property type="entry name" value="ANTAR"/>
</dbReference>
<name>A0A1H2BI34_9MICC</name>
<dbReference type="Gene3D" id="1.10.10.10">
    <property type="entry name" value="Winged helix-like DNA-binding domain superfamily/Winged helix DNA-binding domain"/>
    <property type="match status" value="1"/>
</dbReference>
<keyword evidence="4" id="KW-0804">Transcription</keyword>
<accession>A0A1H2BI34</accession>
<evidence type="ECO:0000259" key="5">
    <source>
        <dbReference type="PROSITE" id="PS50921"/>
    </source>
</evidence>
<keyword evidence="1" id="KW-0808">Transferase</keyword>